<organism evidence="1 2">
    <name type="scientific">Colocasia esculenta</name>
    <name type="common">Wild taro</name>
    <name type="synonym">Arum esculentum</name>
    <dbReference type="NCBI Taxonomy" id="4460"/>
    <lineage>
        <taxon>Eukaryota</taxon>
        <taxon>Viridiplantae</taxon>
        <taxon>Streptophyta</taxon>
        <taxon>Embryophyta</taxon>
        <taxon>Tracheophyta</taxon>
        <taxon>Spermatophyta</taxon>
        <taxon>Magnoliopsida</taxon>
        <taxon>Liliopsida</taxon>
        <taxon>Araceae</taxon>
        <taxon>Aroideae</taxon>
        <taxon>Colocasieae</taxon>
        <taxon>Colocasia</taxon>
    </lineage>
</organism>
<evidence type="ECO:0000313" key="2">
    <source>
        <dbReference type="Proteomes" id="UP000652761"/>
    </source>
</evidence>
<reference evidence="1" key="1">
    <citation type="submission" date="2017-07" db="EMBL/GenBank/DDBJ databases">
        <title>Taro Niue Genome Assembly and Annotation.</title>
        <authorList>
            <person name="Atibalentja N."/>
            <person name="Keating K."/>
            <person name="Fields C.J."/>
        </authorList>
    </citation>
    <scope>NUCLEOTIDE SEQUENCE</scope>
    <source>
        <strain evidence="1">Niue_2</strain>
        <tissue evidence="1">Leaf</tissue>
    </source>
</reference>
<evidence type="ECO:0000313" key="1">
    <source>
        <dbReference type="EMBL" id="MQM18766.1"/>
    </source>
</evidence>
<name>A0A843XHF4_COLES</name>
<dbReference type="AlphaFoldDB" id="A0A843XHF4"/>
<protein>
    <submittedName>
        <fullName evidence="1">Uncharacterized protein</fullName>
    </submittedName>
</protein>
<accession>A0A843XHF4</accession>
<proteinExistence type="predicted"/>
<dbReference type="Proteomes" id="UP000652761">
    <property type="component" value="Unassembled WGS sequence"/>
</dbReference>
<dbReference type="EMBL" id="NMUH01008428">
    <property type="protein sequence ID" value="MQM18766.1"/>
    <property type="molecule type" value="Genomic_DNA"/>
</dbReference>
<comment type="caution">
    <text evidence="1">The sequence shown here is derived from an EMBL/GenBank/DDBJ whole genome shotgun (WGS) entry which is preliminary data.</text>
</comment>
<keyword evidence="2" id="KW-1185">Reference proteome</keyword>
<sequence length="101" mass="10907">MFQASNILRQMIKANTRQVQHSKVFDSVLPTMRGSSMTELVVGLADMLSACSCSSQQSSSRACSGFLIFINLETTSSILCSTQDRNAESSCSGVTELELCT</sequence>
<gene>
    <name evidence="1" type="ORF">Taro_051763</name>
</gene>